<dbReference type="EMBL" id="JALRMR010000001">
    <property type="protein sequence ID" value="MDT1972857.1"/>
    <property type="molecule type" value="Genomic_DNA"/>
</dbReference>
<feature type="transmembrane region" description="Helical" evidence="1">
    <location>
        <begin position="88"/>
        <end position="106"/>
    </location>
</feature>
<dbReference type="AlphaFoldDB" id="A0AAW8R7J8"/>
<comment type="caution">
    <text evidence="3">The sequence shown here is derived from an EMBL/GenBank/DDBJ whole genome shotgun (WGS) entry which is preliminary data.</text>
</comment>
<reference evidence="3" key="1">
    <citation type="submission" date="2022-04" db="EMBL/GenBank/DDBJ databases">
        <title>Draft genome sequences of lactic acid bacteria (LAB) strains involved in meat spoilage.</title>
        <authorList>
            <person name="Palevich N."/>
        </authorList>
    </citation>
    <scope>NUCLEOTIDE SEQUENCE</scope>
    <source>
        <strain evidence="3">9-14</strain>
    </source>
</reference>
<protein>
    <submittedName>
        <fullName evidence="3">LPXTG cell wall anchor domain-containing protein</fullName>
    </submittedName>
</protein>
<proteinExistence type="predicted"/>
<feature type="chain" id="PRO_5043903130" evidence="2">
    <location>
        <begin position="26"/>
        <end position="115"/>
    </location>
</feature>
<dbReference type="RefSeq" id="WP_051915582.1">
    <property type="nucleotide sequence ID" value="NZ_CP016843.1"/>
</dbReference>
<feature type="signal peptide" evidence="2">
    <location>
        <begin position="1"/>
        <end position="25"/>
    </location>
</feature>
<dbReference type="KEGG" id="cdj:BFC22_11280"/>
<organism evidence="3 4">
    <name type="scientific">Carnobacterium divergens</name>
    <name type="common">Lactobacillus divergens</name>
    <dbReference type="NCBI Taxonomy" id="2748"/>
    <lineage>
        <taxon>Bacteria</taxon>
        <taxon>Bacillati</taxon>
        <taxon>Bacillota</taxon>
        <taxon>Bacilli</taxon>
        <taxon>Lactobacillales</taxon>
        <taxon>Carnobacteriaceae</taxon>
        <taxon>Carnobacterium</taxon>
    </lineage>
</organism>
<gene>
    <name evidence="3" type="ORF">MX635_00440</name>
</gene>
<evidence type="ECO:0000256" key="2">
    <source>
        <dbReference type="SAM" id="SignalP"/>
    </source>
</evidence>
<evidence type="ECO:0000256" key="1">
    <source>
        <dbReference type="SAM" id="Phobius"/>
    </source>
</evidence>
<keyword evidence="1" id="KW-0472">Membrane</keyword>
<evidence type="ECO:0000313" key="4">
    <source>
        <dbReference type="Proteomes" id="UP001249945"/>
    </source>
</evidence>
<dbReference type="NCBIfam" id="TIGR01167">
    <property type="entry name" value="LPXTG_anchor"/>
    <property type="match status" value="1"/>
</dbReference>
<name>A0AAW8R7J8_CARDV</name>
<accession>A0AAW8R7J8</accession>
<keyword evidence="1" id="KW-0812">Transmembrane</keyword>
<evidence type="ECO:0000313" key="3">
    <source>
        <dbReference type="EMBL" id="MDT1972857.1"/>
    </source>
</evidence>
<keyword evidence="2" id="KW-0732">Signal</keyword>
<dbReference type="Proteomes" id="UP001249945">
    <property type="component" value="Unassembled WGS sequence"/>
</dbReference>
<keyword evidence="1" id="KW-1133">Transmembrane helix</keyword>
<dbReference type="GeneID" id="89589658"/>
<sequence length="115" mass="12634">MKKYSCLIAVILILTFSMGDKKVSAAETNAYQSNGEVEFYGVYEEPTEEENPVVDPTLPSTNGQVNVPVNSGVTNGAKLPQTGDQSPISFFVIGGVILCWNGYLLYHRFQLKNKL</sequence>